<evidence type="ECO:0000256" key="1">
    <source>
        <dbReference type="ARBA" id="ARBA00023015"/>
    </source>
</evidence>
<dbReference type="PRINTS" id="PR00455">
    <property type="entry name" value="HTHTETR"/>
</dbReference>
<gene>
    <name evidence="5" type="ORF">NOCA170206</name>
</gene>
<dbReference type="InterPro" id="IPR050109">
    <property type="entry name" value="HTH-type_TetR-like_transc_reg"/>
</dbReference>
<dbReference type="EMBL" id="CZKB01000027">
    <property type="protein sequence ID" value="CUR62260.1"/>
    <property type="molecule type" value="Genomic_DNA"/>
</dbReference>
<dbReference type="PROSITE" id="PS01081">
    <property type="entry name" value="HTH_TETR_1"/>
    <property type="match status" value="1"/>
</dbReference>
<dbReference type="Pfam" id="PF00440">
    <property type="entry name" value="TetR_N"/>
    <property type="match status" value="1"/>
</dbReference>
<evidence type="ECO:0000256" key="2">
    <source>
        <dbReference type="ARBA" id="ARBA00023125"/>
    </source>
</evidence>
<dbReference type="GO" id="GO:0000976">
    <property type="term" value="F:transcription cis-regulatory region binding"/>
    <property type="evidence" value="ECO:0007669"/>
    <property type="project" value="TreeGrafter"/>
</dbReference>
<dbReference type="Gene3D" id="1.10.10.60">
    <property type="entry name" value="Homeodomain-like"/>
    <property type="match status" value="1"/>
</dbReference>
<dbReference type="Pfam" id="PF17932">
    <property type="entry name" value="TetR_C_24"/>
    <property type="match status" value="1"/>
</dbReference>
<reference evidence="5" key="1">
    <citation type="submission" date="2015-08" db="EMBL/GenBank/DDBJ databases">
        <authorList>
            <person name="Babu N.S."/>
            <person name="Beckwith C.J."/>
            <person name="Beseler K.G."/>
            <person name="Brison A."/>
            <person name="Carone J.V."/>
            <person name="Caskin T.P."/>
            <person name="Diamond M."/>
            <person name="Durham M.E."/>
            <person name="Foxe J.M."/>
            <person name="Go M."/>
            <person name="Henderson B.A."/>
            <person name="Jones I.B."/>
            <person name="McGettigan J.A."/>
            <person name="Micheletti S.J."/>
            <person name="Nasrallah M.E."/>
            <person name="Ortiz D."/>
            <person name="Piller C.R."/>
            <person name="Privatt S.R."/>
            <person name="Schneider S.L."/>
            <person name="Sharp S."/>
            <person name="Smith T.C."/>
            <person name="Stanton J.D."/>
            <person name="Ullery H.E."/>
            <person name="Wilson R.J."/>
            <person name="Serrano M.G."/>
            <person name="Buck G."/>
            <person name="Lee V."/>
            <person name="Wang Y."/>
            <person name="Carvalho R."/>
            <person name="Voegtly L."/>
            <person name="Shi R."/>
            <person name="Duckworth R."/>
            <person name="Johnson A."/>
            <person name="Loviza R."/>
            <person name="Walstead R."/>
            <person name="Shah Z."/>
            <person name="Kiflezghi M."/>
            <person name="Wade K."/>
            <person name="Ball S.L."/>
            <person name="Bradley K.W."/>
            <person name="Asai D.J."/>
            <person name="Bowman C.A."/>
            <person name="Russell D.A."/>
            <person name="Pope W.H."/>
            <person name="Jacobs-Sera D."/>
            <person name="Hendrix R.W."/>
            <person name="Hatfull G.F."/>
        </authorList>
    </citation>
    <scope>NUCLEOTIDE SEQUENCE</scope>
</reference>
<dbReference type="PROSITE" id="PS50977">
    <property type="entry name" value="HTH_TETR_2"/>
    <property type="match status" value="1"/>
</dbReference>
<dbReference type="GO" id="GO:0003700">
    <property type="term" value="F:DNA-binding transcription factor activity"/>
    <property type="evidence" value="ECO:0007669"/>
    <property type="project" value="TreeGrafter"/>
</dbReference>
<feature type="domain" description="HTH tetR-type" evidence="4">
    <location>
        <begin position="35"/>
        <end position="95"/>
    </location>
</feature>
<organism evidence="5">
    <name type="scientific">metagenome</name>
    <dbReference type="NCBI Taxonomy" id="256318"/>
    <lineage>
        <taxon>unclassified sequences</taxon>
        <taxon>metagenomes</taxon>
    </lineage>
</organism>
<dbReference type="InterPro" id="IPR041490">
    <property type="entry name" value="KstR2_TetR_C"/>
</dbReference>
<dbReference type="InterPro" id="IPR001647">
    <property type="entry name" value="HTH_TetR"/>
</dbReference>
<dbReference type="SUPFAM" id="SSF48498">
    <property type="entry name" value="Tetracyclin repressor-like, C-terminal domain"/>
    <property type="match status" value="1"/>
</dbReference>
<name>A0A2P2CJY5_9ZZZZ</name>
<keyword evidence="2" id="KW-0238">DNA-binding</keyword>
<dbReference type="PANTHER" id="PTHR30055">
    <property type="entry name" value="HTH-TYPE TRANSCRIPTIONAL REGULATOR RUTR"/>
    <property type="match status" value="1"/>
</dbReference>
<dbReference type="FunFam" id="1.10.10.60:FF:000141">
    <property type="entry name" value="TetR family transcriptional regulator"/>
    <property type="match status" value="1"/>
</dbReference>
<sequence length="216" mass="23912">MIPLAVWEAPERAMTLPSPRGSWQWLATTNLDLVTPRRQQILDIAAELFAARGFHGVSVAELGSACGISGPALYKHFQSKDAMLAEMLVSISETLLAEGRSRVESAEGPRAALEALVEWHIEFALEHRALIVVQDRDWSSLPDEARERVRALQRSYVDVWATQVRLLDPGLSPETSRTRAHVLFGLLNSTPHSGRLPDPQMHDVLREMAHGALGLT</sequence>
<dbReference type="InterPro" id="IPR023772">
    <property type="entry name" value="DNA-bd_HTH_TetR-type_CS"/>
</dbReference>
<evidence type="ECO:0000313" key="5">
    <source>
        <dbReference type="EMBL" id="CUR62260.1"/>
    </source>
</evidence>
<dbReference type="AlphaFoldDB" id="A0A2P2CJY5"/>
<proteinExistence type="predicted"/>
<dbReference type="SUPFAM" id="SSF46689">
    <property type="entry name" value="Homeodomain-like"/>
    <property type="match status" value="1"/>
</dbReference>
<dbReference type="PANTHER" id="PTHR30055:SF237">
    <property type="entry name" value="TRANSCRIPTIONAL REPRESSOR MCE3R"/>
    <property type="match status" value="1"/>
</dbReference>
<keyword evidence="1" id="KW-0805">Transcription regulation</keyword>
<dbReference type="InterPro" id="IPR036271">
    <property type="entry name" value="Tet_transcr_reg_TetR-rel_C_sf"/>
</dbReference>
<keyword evidence="3" id="KW-0804">Transcription</keyword>
<evidence type="ECO:0000259" key="4">
    <source>
        <dbReference type="PROSITE" id="PS50977"/>
    </source>
</evidence>
<evidence type="ECO:0000256" key="3">
    <source>
        <dbReference type="ARBA" id="ARBA00023163"/>
    </source>
</evidence>
<dbReference type="Gene3D" id="1.10.357.10">
    <property type="entry name" value="Tetracycline Repressor, domain 2"/>
    <property type="match status" value="1"/>
</dbReference>
<protein>
    <submittedName>
        <fullName evidence="5">Transcriptional regulator, TetR family</fullName>
    </submittedName>
</protein>
<accession>A0A2P2CJY5</accession>
<dbReference type="InterPro" id="IPR009057">
    <property type="entry name" value="Homeodomain-like_sf"/>
</dbReference>